<dbReference type="EnsemblMetazoa" id="PPA04471.1">
    <property type="protein sequence ID" value="PPA04471.1"/>
    <property type="gene ID" value="WBGene00094025"/>
</dbReference>
<accession>A0A454XHY8</accession>
<evidence type="ECO:0000313" key="1">
    <source>
        <dbReference type="EnsemblMetazoa" id="PPA04471.1"/>
    </source>
</evidence>
<sequence>MTHIEAAEEASFRSSPAPSFPIGLLDDAIVAHMEAVDVEAVEDYPLSQRSCLSDISGQSWN</sequence>
<gene>
    <name evidence="1" type="primary">WBGene00094025</name>
</gene>
<reference evidence="1" key="2">
    <citation type="submission" date="2022-06" db="UniProtKB">
        <authorList>
            <consortium name="EnsemblMetazoa"/>
        </authorList>
    </citation>
    <scope>IDENTIFICATION</scope>
    <source>
        <strain evidence="1">PS312</strain>
    </source>
</reference>
<dbReference type="Proteomes" id="UP000005239">
    <property type="component" value="Unassembled WGS sequence"/>
</dbReference>
<organism evidence="1 2">
    <name type="scientific">Pristionchus pacificus</name>
    <name type="common">Parasitic nematode worm</name>
    <dbReference type="NCBI Taxonomy" id="54126"/>
    <lineage>
        <taxon>Eukaryota</taxon>
        <taxon>Metazoa</taxon>
        <taxon>Ecdysozoa</taxon>
        <taxon>Nematoda</taxon>
        <taxon>Chromadorea</taxon>
        <taxon>Rhabditida</taxon>
        <taxon>Rhabditina</taxon>
        <taxon>Diplogasteromorpha</taxon>
        <taxon>Diplogasteroidea</taxon>
        <taxon>Neodiplogasteridae</taxon>
        <taxon>Pristionchus</taxon>
    </lineage>
</organism>
<name>A0A454XHY8_PRIPA</name>
<keyword evidence="2" id="KW-1185">Reference proteome</keyword>
<dbReference type="AlphaFoldDB" id="A0A454XHY8"/>
<protein>
    <submittedName>
        <fullName evidence="1">Uncharacterized protein</fullName>
    </submittedName>
</protein>
<reference evidence="2" key="1">
    <citation type="journal article" date="2008" name="Nat. Genet.">
        <title>The Pristionchus pacificus genome provides a unique perspective on nematode lifestyle and parasitism.</title>
        <authorList>
            <person name="Dieterich C."/>
            <person name="Clifton S.W."/>
            <person name="Schuster L.N."/>
            <person name="Chinwalla A."/>
            <person name="Delehaunty K."/>
            <person name="Dinkelacker I."/>
            <person name="Fulton L."/>
            <person name="Fulton R."/>
            <person name="Godfrey J."/>
            <person name="Minx P."/>
            <person name="Mitreva M."/>
            <person name="Roeseler W."/>
            <person name="Tian H."/>
            <person name="Witte H."/>
            <person name="Yang S.P."/>
            <person name="Wilson R.K."/>
            <person name="Sommer R.J."/>
        </authorList>
    </citation>
    <scope>NUCLEOTIDE SEQUENCE [LARGE SCALE GENOMIC DNA]</scope>
    <source>
        <strain evidence="2">PS312</strain>
    </source>
</reference>
<accession>A0A8R1Y7E7</accession>
<evidence type="ECO:0000313" key="2">
    <source>
        <dbReference type="Proteomes" id="UP000005239"/>
    </source>
</evidence>
<proteinExistence type="predicted"/>